<name>A0ABQ5QYW0_9ACTN</name>
<comment type="caution">
    <text evidence="1">The sequence shown here is derived from an EMBL/GenBank/DDBJ whole genome shotgun (WGS) entry which is preliminary data.</text>
</comment>
<dbReference type="Proteomes" id="UP001144280">
    <property type="component" value="Unassembled WGS sequence"/>
</dbReference>
<evidence type="ECO:0000313" key="1">
    <source>
        <dbReference type="EMBL" id="GLH99121.1"/>
    </source>
</evidence>
<sequence>MSAQHTRAETERMLAEAGIAVTPEGKARARAKLRAAEQRMTPEAWERLDERYRRADAA</sequence>
<dbReference type="EMBL" id="BSDI01000021">
    <property type="protein sequence ID" value="GLH99121.1"/>
    <property type="molecule type" value="Genomic_DNA"/>
</dbReference>
<gene>
    <name evidence="1" type="ORF">Pa4123_43960</name>
</gene>
<protein>
    <submittedName>
        <fullName evidence="1">Uncharacterized protein</fullName>
    </submittedName>
</protein>
<accession>A0ABQ5QYW0</accession>
<dbReference type="RefSeq" id="WP_281898567.1">
    <property type="nucleotide sequence ID" value="NZ_BSDI01000021.1"/>
</dbReference>
<keyword evidence="2" id="KW-1185">Reference proteome</keyword>
<evidence type="ECO:0000313" key="2">
    <source>
        <dbReference type="Proteomes" id="UP001144280"/>
    </source>
</evidence>
<proteinExistence type="predicted"/>
<organism evidence="1 2">
    <name type="scientific">Phytohabitans aurantiacus</name>
    <dbReference type="NCBI Taxonomy" id="3016789"/>
    <lineage>
        <taxon>Bacteria</taxon>
        <taxon>Bacillati</taxon>
        <taxon>Actinomycetota</taxon>
        <taxon>Actinomycetes</taxon>
        <taxon>Micromonosporales</taxon>
        <taxon>Micromonosporaceae</taxon>
    </lineage>
</organism>
<reference evidence="1" key="1">
    <citation type="submission" date="2022-12" db="EMBL/GenBank/DDBJ databases">
        <title>New Phytohabitans aurantiacus sp. RD004123 nov., an actinomycete isolated from soil.</title>
        <authorList>
            <person name="Triningsih D.W."/>
            <person name="Harunari E."/>
            <person name="Igarashi Y."/>
        </authorList>
    </citation>
    <scope>NUCLEOTIDE SEQUENCE</scope>
    <source>
        <strain evidence="1">RD004123</strain>
    </source>
</reference>